<evidence type="ECO:0000256" key="8">
    <source>
        <dbReference type="ARBA" id="ARBA00022737"/>
    </source>
</evidence>
<dbReference type="GO" id="GO:0008380">
    <property type="term" value="P:RNA splicing"/>
    <property type="evidence" value="ECO:0007669"/>
    <property type="project" value="UniProtKB-KW"/>
</dbReference>
<dbReference type="FunFam" id="2.40.290.10:FF:000003">
    <property type="entry name" value="RNA-binding motif protein 15"/>
    <property type="match status" value="1"/>
</dbReference>
<proteinExistence type="inferred from homology"/>
<feature type="domain" description="RRM" evidence="20">
    <location>
        <begin position="373"/>
        <end position="450"/>
    </location>
</feature>
<dbReference type="Pfam" id="PF00076">
    <property type="entry name" value="RRM_1"/>
    <property type="match status" value="3"/>
</dbReference>
<reference evidence="22" key="1">
    <citation type="submission" date="2019-04" db="EMBL/GenBank/DDBJ databases">
        <title>Genome assembly of Zosterops borbonicus 15179.</title>
        <authorList>
            <person name="Leroy T."/>
            <person name="Anselmetti Y."/>
            <person name="Tilak M.-K."/>
            <person name="Nabholz B."/>
        </authorList>
    </citation>
    <scope>NUCLEOTIDE SEQUENCE</scope>
    <source>
        <strain evidence="22">HGM_15179</strain>
        <tissue evidence="22">Muscle</tissue>
    </source>
</reference>
<gene>
    <name evidence="22" type="ORF">HGM15179_013306</name>
</gene>
<dbReference type="InterPro" id="IPR035979">
    <property type="entry name" value="RBD_domain_sf"/>
</dbReference>
<organism evidence="22 23">
    <name type="scientific">Zosterops borbonicus</name>
    <dbReference type="NCBI Taxonomy" id="364589"/>
    <lineage>
        <taxon>Eukaryota</taxon>
        <taxon>Metazoa</taxon>
        <taxon>Chordata</taxon>
        <taxon>Craniata</taxon>
        <taxon>Vertebrata</taxon>
        <taxon>Euteleostomi</taxon>
        <taxon>Archelosauria</taxon>
        <taxon>Archosauria</taxon>
        <taxon>Dinosauria</taxon>
        <taxon>Saurischia</taxon>
        <taxon>Theropoda</taxon>
        <taxon>Coelurosauria</taxon>
        <taxon>Aves</taxon>
        <taxon>Neognathae</taxon>
        <taxon>Neoaves</taxon>
        <taxon>Telluraves</taxon>
        <taxon>Australaves</taxon>
        <taxon>Passeriformes</taxon>
        <taxon>Sylvioidea</taxon>
        <taxon>Zosteropidae</taxon>
        <taxon>Zosterops</taxon>
    </lineage>
</organism>
<dbReference type="CDD" id="cd21550">
    <property type="entry name" value="SPOC_RBM15B"/>
    <property type="match status" value="1"/>
</dbReference>
<feature type="compositionally biased region" description="Basic and acidic residues" evidence="19">
    <location>
        <begin position="963"/>
        <end position="1006"/>
    </location>
</feature>
<feature type="compositionally biased region" description="Gly residues" evidence="19">
    <location>
        <begin position="55"/>
        <end position="80"/>
    </location>
</feature>
<comment type="subcellular location">
    <subcellularLocation>
        <location evidence="1">Nucleus envelope</location>
    </subcellularLocation>
    <subcellularLocation>
        <location evidence="2">Nucleus speckle</location>
    </subcellularLocation>
    <subcellularLocation>
        <location evidence="3">Nucleus</location>
        <location evidence="3">Nucleoplasm</location>
    </subcellularLocation>
</comment>
<feature type="region of interest" description="Disordered" evidence="19">
    <location>
        <begin position="1"/>
        <end position="130"/>
    </location>
</feature>
<dbReference type="Pfam" id="PF07744">
    <property type="entry name" value="SPOC"/>
    <property type="match status" value="1"/>
</dbReference>
<keyword evidence="11" id="KW-0805">Transcription regulation</keyword>
<dbReference type="PROSITE" id="PS50917">
    <property type="entry name" value="SPOC"/>
    <property type="match status" value="1"/>
</dbReference>
<keyword evidence="23" id="KW-1185">Reference proteome</keyword>
<dbReference type="InterPro" id="IPR016194">
    <property type="entry name" value="SPOC-like_C_dom_sf"/>
</dbReference>
<feature type="domain" description="RRM" evidence="20">
    <location>
        <begin position="534"/>
        <end position="615"/>
    </location>
</feature>
<keyword evidence="6" id="KW-0597">Phosphoprotein</keyword>
<comment type="caution">
    <text evidence="22">The sequence shown here is derived from an EMBL/GenBank/DDBJ whole genome shotgun (WGS) entry which is preliminary data.</text>
</comment>
<evidence type="ECO:0000256" key="15">
    <source>
        <dbReference type="ARBA" id="ARBA00062010"/>
    </source>
</evidence>
<keyword evidence="12" id="KW-0804">Transcription</keyword>
<dbReference type="SUPFAM" id="SSF100939">
    <property type="entry name" value="SPOC domain-like"/>
    <property type="match status" value="1"/>
</dbReference>
<evidence type="ECO:0000256" key="19">
    <source>
        <dbReference type="SAM" id="MobiDB-lite"/>
    </source>
</evidence>
<evidence type="ECO:0000256" key="5">
    <source>
        <dbReference type="ARBA" id="ARBA00022499"/>
    </source>
</evidence>
<keyword evidence="13" id="KW-0508">mRNA splicing</keyword>
<dbReference type="CDD" id="cd12556">
    <property type="entry name" value="RRM2_RBM15B"/>
    <property type="match status" value="2"/>
</dbReference>
<feature type="compositionally biased region" description="Basic and acidic residues" evidence="19">
    <location>
        <begin position="1016"/>
        <end position="1036"/>
    </location>
</feature>
<evidence type="ECO:0000256" key="14">
    <source>
        <dbReference type="ARBA" id="ARBA00023242"/>
    </source>
</evidence>
<dbReference type="AlphaFoldDB" id="A0A8K1G905"/>
<feature type="compositionally biased region" description="Low complexity" evidence="19">
    <location>
        <begin position="100"/>
        <end position="128"/>
    </location>
</feature>
<feature type="domain" description="RRM" evidence="20">
    <location>
        <begin position="181"/>
        <end position="262"/>
    </location>
</feature>
<comment type="subunit">
    <text evidence="15">Component of the WMM complex, a N6-methyltransferase complex composed of a catalytic subcomplex, named MAC, and of an associated subcomplex, named MACOM. The MAC subcomplex is composed of METTL3 and METTL14. The MACOM subcomplex is composed of WTAP, ZC3H13, CBLL1/HAKAI, VIRMA, and, in some cases of RBM15 (RBM15 or RBM15B). May interact with NCOR2. Interacts with NXF1, the interaction is required to promote mRNA export.</text>
</comment>
<feature type="compositionally biased region" description="Basic residues" evidence="19">
    <location>
        <begin position="451"/>
        <end position="468"/>
    </location>
</feature>
<evidence type="ECO:0000256" key="17">
    <source>
        <dbReference type="ARBA" id="ARBA00075493"/>
    </source>
</evidence>
<dbReference type="Gene3D" id="3.30.70.330">
    <property type="match status" value="3"/>
</dbReference>
<dbReference type="FunFam" id="3.30.70.330:FF:000195">
    <property type="entry name" value="RNA binding motif protein 15"/>
    <property type="match status" value="2"/>
</dbReference>
<evidence type="ECO:0000256" key="16">
    <source>
        <dbReference type="ARBA" id="ARBA00068019"/>
    </source>
</evidence>
<name>A0A8K1G905_9PASS</name>
<keyword evidence="10 18" id="KW-0694">RNA-binding</keyword>
<evidence type="ECO:0000256" key="6">
    <source>
        <dbReference type="ARBA" id="ARBA00022553"/>
    </source>
</evidence>
<feature type="region of interest" description="Disordered" evidence="19">
    <location>
        <begin position="443"/>
        <end position="482"/>
    </location>
</feature>
<evidence type="ECO:0000256" key="13">
    <source>
        <dbReference type="ARBA" id="ARBA00023187"/>
    </source>
</evidence>
<dbReference type="InterPro" id="IPR010912">
    <property type="entry name" value="SPOC_met"/>
</dbReference>
<comment type="similarity">
    <text evidence="4">Belongs to the RRM Spen family.</text>
</comment>
<evidence type="ECO:0000256" key="1">
    <source>
        <dbReference type="ARBA" id="ARBA00004259"/>
    </source>
</evidence>
<evidence type="ECO:0000256" key="2">
    <source>
        <dbReference type="ARBA" id="ARBA00004324"/>
    </source>
</evidence>
<dbReference type="GO" id="GO:0016607">
    <property type="term" value="C:nuclear speck"/>
    <property type="evidence" value="ECO:0007669"/>
    <property type="project" value="UniProtKB-SubCell"/>
</dbReference>
<evidence type="ECO:0000256" key="7">
    <source>
        <dbReference type="ARBA" id="ARBA00022664"/>
    </source>
</evidence>
<sequence>MKRGSDRDSSPPGAAGGRAAAAAKRPRDRDRESSSRRGPHRSSGTSRSSRDKSTPGGGGGGGGGGSTTTGSSSGGGGGGSSSRSHRGDERAGGGGDSNHRPAGSGSASGARGGSQAAPSSSSSSSSRALGVPKAKALPGAVVAPSLLLAGPPPGAAPSLLLAPLGGSAGLAGEPPGSCEYKTLLVSGLSAALPDQLLEDGLFRLFQRFAGGGAGDISVKLSHTPELGRVAYVNFRHPGDARDARRHARARQLLLYDRPLKVEPVYLRGGRRSRTPPPAPSPEPLGYLPPLHGAYQYKQRSLSPVTSPLLREPRPRHAAAAAAFALEAAAIGLSRERERALDYYGLYDERGRPYSYPIVAEEDLMPEDDQRATRNLFIGNLDHNVSEVELRRAFEKYGIIEEVVIKRPARGQGGAYAFLKFQNLDMAHRAKVAMSGRVVGRNPIKIGYGKANPRRRRRRRRRRQHHHRQAAPSSSSSSSSRALGVPKAKALPGAVVAPSLLLAGPPPGAAPSLLLAPLGGSAGLAGEPPGSCEYKTLLVSGLSAALPDQLLEDGLFRLFQRFAGGGAGDISVKLSHTPELGRVAYVNFRHPGDARDARRHARARQLLLYDRPLKVEPVYLRGGRRSRTPPPAPSPEPLGYLPPLHGAYQYKQRSLSPVTSPLLREPRPRHAAAAAAFALEAAAIGLSRERERALDYYGLYDERGRPYSYPIVAEEDLMPEDDQRATRNLFIGNLDHNVSEVELRRAFEKYGIIEEVVIKRPARGQGGAYAFLKFQNLDMAHRAKVAMSGRVVGRNPIKIGYGKANPTTRLWVGGLGPSTSLAALAREFDRFGSIRTIDYVKGDSFAYIQYESLDAAQAACAQMRGFPLGGPERRLRVDFAKAEETRYPQQYQPAPLPVHYELLADGYSRHRSLEQDLRVRDRTPPHLLYSDRDRSFVEAEWASPAKNAERRNNLESYSRSVRSRSGERWGSDGDRGVPKPWEERRRRRSLSSDRGRTTHSPYEDRSRTKASGPALDRSPDRARKENHTTEPGAEKEQSNSLQNNRHTAEEKPHREPADAPQPKKRDSERNHRTGESESKTHEEPKSETKKIKNLSEYAQTLQLAWNGLLVLKNSCFPTSMHILEGDLGVINGLLKDHSSGGKLTQLKIAQRLRLDQPKLDEVTRRIKQGSPNGYAVLLATQSAPAGGAGAEGTFPVVEPGLQRRLLRNLVSYLKQKQAAGVISLPVGGAKGRDSTGMLYAFPPCEFSQQYLQSALRTLGKLEEEHMVIVIVKDTA</sequence>
<evidence type="ECO:0000256" key="10">
    <source>
        <dbReference type="ARBA" id="ARBA00022884"/>
    </source>
</evidence>
<dbReference type="GO" id="GO:0006397">
    <property type="term" value="P:mRNA processing"/>
    <property type="evidence" value="ECO:0007669"/>
    <property type="project" value="UniProtKB-KW"/>
</dbReference>
<accession>A0A8K1G905</accession>
<dbReference type="FunFam" id="3.30.70.330:FF:000360">
    <property type="entry name" value="RNA-binding motif protein 15B"/>
    <property type="match status" value="1"/>
</dbReference>
<dbReference type="SMART" id="SM00360">
    <property type="entry name" value="RRM"/>
    <property type="match status" value="5"/>
</dbReference>
<feature type="region of interest" description="Disordered" evidence="19">
    <location>
        <begin position="951"/>
        <end position="1090"/>
    </location>
</feature>
<dbReference type="InterPro" id="IPR034536">
    <property type="entry name" value="RBM15B_RRM3"/>
</dbReference>
<evidence type="ECO:0000259" key="20">
    <source>
        <dbReference type="PROSITE" id="PS50102"/>
    </source>
</evidence>
<feature type="domain" description="RRM" evidence="20">
    <location>
        <begin position="807"/>
        <end position="881"/>
    </location>
</feature>
<dbReference type="InterPro" id="IPR000504">
    <property type="entry name" value="RRM_dom"/>
</dbReference>
<dbReference type="Gene3D" id="2.40.290.10">
    <property type="match status" value="1"/>
</dbReference>
<dbReference type="InterPro" id="IPR034535">
    <property type="entry name" value="RBM15B_RRM2"/>
</dbReference>
<evidence type="ECO:0000256" key="12">
    <source>
        <dbReference type="ARBA" id="ARBA00023163"/>
    </source>
</evidence>
<evidence type="ECO:0000256" key="4">
    <source>
        <dbReference type="ARBA" id="ARBA00005387"/>
    </source>
</evidence>
<feature type="compositionally biased region" description="Basic and acidic residues" evidence="19">
    <location>
        <begin position="1045"/>
        <end position="1089"/>
    </location>
</feature>
<dbReference type="GO" id="GO:0003723">
    <property type="term" value="F:RNA binding"/>
    <property type="evidence" value="ECO:0007669"/>
    <property type="project" value="UniProtKB-UniRule"/>
</dbReference>
<feature type="compositionally biased region" description="Basic and acidic residues" evidence="19">
    <location>
        <begin position="25"/>
        <end position="35"/>
    </location>
</feature>
<feature type="compositionally biased region" description="Low complexity" evidence="19">
    <location>
        <begin position="11"/>
        <end position="23"/>
    </location>
</feature>
<dbReference type="PANTHER" id="PTHR23189">
    <property type="entry name" value="RNA RECOGNITION MOTIF-CONTAINING"/>
    <property type="match status" value="1"/>
</dbReference>
<dbReference type="InterPro" id="IPR012677">
    <property type="entry name" value="Nucleotide-bd_a/b_plait_sf"/>
</dbReference>
<keyword evidence="9" id="KW-0832">Ubl conjugation</keyword>
<feature type="domain" description="RRM" evidence="20">
    <location>
        <begin position="726"/>
        <end position="803"/>
    </location>
</feature>
<dbReference type="SUPFAM" id="SSF54928">
    <property type="entry name" value="RNA-binding domain, RBD"/>
    <property type="match status" value="4"/>
</dbReference>
<evidence type="ECO:0000313" key="23">
    <source>
        <dbReference type="Proteomes" id="UP000796761"/>
    </source>
</evidence>
<dbReference type="InterPro" id="IPR012921">
    <property type="entry name" value="SPOC_C"/>
</dbReference>
<keyword evidence="5" id="KW-1017">Isopeptide bond</keyword>
<dbReference type="GO" id="GO:0005635">
    <property type="term" value="C:nuclear envelope"/>
    <property type="evidence" value="ECO:0007669"/>
    <property type="project" value="UniProtKB-SubCell"/>
</dbReference>
<keyword evidence="14" id="KW-0539">Nucleus</keyword>
<dbReference type="PROSITE" id="PS50102">
    <property type="entry name" value="RRM"/>
    <property type="match status" value="5"/>
</dbReference>
<feature type="domain" description="SPOC" evidence="21">
    <location>
        <begin position="1093"/>
        <end position="1273"/>
    </location>
</feature>
<dbReference type="EMBL" id="SWJQ01000481">
    <property type="protein sequence ID" value="TRZ13822.1"/>
    <property type="molecule type" value="Genomic_DNA"/>
</dbReference>
<keyword evidence="8" id="KW-0677">Repeat</keyword>
<evidence type="ECO:0000256" key="9">
    <source>
        <dbReference type="ARBA" id="ARBA00022843"/>
    </source>
</evidence>
<evidence type="ECO:0000259" key="21">
    <source>
        <dbReference type="PROSITE" id="PS50917"/>
    </source>
</evidence>
<keyword evidence="7" id="KW-0507">mRNA processing</keyword>
<evidence type="ECO:0000313" key="22">
    <source>
        <dbReference type="EMBL" id="TRZ13822.1"/>
    </source>
</evidence>
<dbReference type="Proteomes" id="UP000796761">
    <property type="component" value="Unassembled WGS sequence"/>
</dbReference>
<evidence type="ECO:0000256" key="18">
    <source>
        <dbReference type="PROSITE-ProRule" id="PRU00176"/>
    </source>
</evidence>
<dbReference type="OrthoDB" id="10050565at2759"/>
<dbReference type="CDD" id="cd12558">
    <property type="entry name" value="RRM3_RBM15B"/>
    <property type="match status" value="1"/>
</dbReference>
<protein>
    <recommendedName>
        <fullName evidence="16">Putative RNA-binding protein 15B</fullName>
    </recommendedName>
    <alternativeName>
        <fullName evidence="17">RNA-binding motif protein 15B</fullName>
    </alternativeName>
</protein>
<evidence type="ECO:0000256" key="3">
    <source>
        <dbReference type="ARBA" id="ARBA00004642"/>
    </source>
</evidence>
<evidence type="ECO:0000256" key="11">
    <source>
        <dbReference type="ARBA" id="ARBA00023015"/>
    </source>
</evidence>